<reference evidence="6 7" key="1">
    <citation type="submission" date="2019-07" db="EMBL/GenBank/DDBJ databases">
        <title>Whole genome shotgun sequence of Segetibacter aerophilus NBRC 106135.</title>
        <authorList>
            <person name="Hosoyama A."/>
            <person name="Uohara A."/>
            <person name="Ohji S."/>
            <person name="Ichikawa N."/>
        </authorList>
    </citation>
    <scope>NUCLEOTIDE SEQUENCE [LARGE SCALE GENOMIC DNA]</scope>
    <source>
        <strain evidence="6 7">NBRC 106135</strain>
    </source>
</reference>
<gene>
    <name evidence="6" type="ORF">SAE01_19130</name>
</gene>
<dbReference type="InterPro" id="IPR058648">
    <property type="entry name" value="HH_CzcB-like"/>
</dbReference>
<protein>
    <submittedName>
        <fullName evidence="6">RND transporter</fullName>
    </submittedName>
</protein>
<feature type="domain" description="CusB-like beta-barrel" evidence="4">
    <location>
        <begin position="247"/>
        <end position="318"/>
    </location>
</feature>
<dbReference type="RefSeq" id="WP_147203540.1">
    <property type="nucleotide sequence ID" value="NZ_BJYT01000006.1"/>
</dbReference>
<dbReference type="Pfam" id="PF25954">
    <property type="entry name" value="Beta-barrel_RND_2"/>
    <property type="match status" value="1"/>
</dbReference>
<dbReference type="Pfam" id="PF25893">
    <property type="entry name" value="HH_CzcB"/>
    <property type="match status" value="1"/>
</dbReference>
<feature type="domain" description="CzcB-like alpha-helical hairpin" evidence="3">
    <location>
        <begin position="142"/>
        <end position="192"/>
    </location>
</feature>
<dbReference type="Gene3D" id="2.40.30.170">
    <property type="match status" value="1"/>
</dbReference>
<dbReference type="InterPro" id="IPR058627">
    <property type="entry name" value="MdtA-like_C"/>
</dbReference>
<evidence type="ECO:0000313" key="7">
    <source>
        <dbReference type="Proteomes" id="UP000321513"/>
    </source>
</evidence>
<evidence type="ECO:0000256" key="1">
    <source>
        <dbReference type="ARBA" id="ARBA00009477"/>
    </source>
</evidence>
<evidence type="ECO:0000259" key="5">
    <source>
        <dbReference type="Pfam" id="PF25967"/>
    </source>
</evidence>
<dbReference type="GO" id="GO:1990281">
    <property type="term" value="C:efflux pump complex"/>
    <property type="evidence" value="ECO:0007669"/>
    <property type="project" value="TreeGrafter"/>
</dbReference>
<dbReference type="GO" id="GO:0015562">
    <property type="term" value="F:efflux transmembrane transporter activity"/>
    <property type="evidence" value="ECO:0007669"/>
    <property type="project" value="TreeGrafter"/>
</dbReference>
<dbReference type="SUPFAM" id="SSF111369">
    <property type="entry name" value="HlyD-like secretion proteins"/>
    <property type="match status" value="1"/>
</dbReference>
<organism evidence="6 7">
    <name type="scientific">Segetibacter aerophilus</name>
    <dbReference type="NCBI Taxonomy" id="670293"/>
    <lineage>
        <taxon>Bacteria</taxon>
        <taxon>Pseudomonadati</taxon>
        <taxon>Bacteroidota</taxon>
        <taxon>Chitinophagia</taxon>
        <taxon>Chitinophagales</taxon>
        <taxon>Chitinophagaceae</taxon>
        <taxon>Segetibacter</taxon>
    </lineage>
</organism>
<evidence type="ECO:0000313" key="6">
    <source>
        <dbReference type="EMBL" id="GEO09417.1"/>
    </source>
</evidence>
<dbReference type="Proteomes" id="UP000321513">
    <property type="component" value="Unassembled WGS sequence"/>
</dbReference>
<name>A0A512BC51_9BACT</name>
<accession>A0A512BC51</accession>
<dbReference type="NCBIfam" id="TIGR01730">
    <property type="entry name" value="RND_mfp"/>
    <property type="match status" value="1"/>
</dbReference>
<dbReference type="PANTHER" id="PTHR30469:SF15">
    <property type="entry name" value="HLYD FAMILY OF SECRETION PROTEINS"/>
    <property type="match status" value="1"/>
</dbReference>
<dbReference type="OrthoDB" id="9806939at2"/>
<dbReference type="Pfam" id="PF25967">
    <property type="entry name" value="RND-MFP_C"/>
    <property type="match status" value="1"/>
</dbReference>
<proteinExistence type="inferred from homology"/>
<dbReference type="Gene3D" id="2.40.50.100">
    <property type="match status" value="1"/>
</dbReference>
<keyword evidence="2" id="KW-0175">Coiled coil</keyword>
<dbReference type="InterPro" id="IPR006143">
    <property type="entry name" value="RND_pump_MFP"/>
</dbReference>
<sequence length="398" mass="43605">MQSLIKASLLSAMVLFMVSCGGNSKNAELDKKKETLEKLKKEQAEKTAEVKKLELELAKLDTSNSKAEKAKLVILDTVKVESFTHYIDLQGKVDADNISYISPRGAGGQVRAVYVKEGQFVKKGQLLLKLDDEIVRQNVVAARQGMAATRNQLELAKSVYQRTKNLWDQHIGTEMQLLQAKTNVDVLENQIKTQQENIRVAEAQLATTNVVSNVSGVADEVNIHVGEMFTGAPTAGIKIVNTSNLKVVTDVPENYLSRIKKGTPVLISVPDINKTYTSKISLISQSISATSRGFMAEAKVPQDKNLKPNLTASVRIQDYSTPNAITIPVNTLQTDEQGKFVLVAVKEGNNMVARKRQIQVGELYGDRLEVKGGLQSGDVIVTEGFQSLYDGQTVTTRA</sequence>
<evidence type="ECO:0000259" key="3">
    <source>
        <dbReference type="Pfam" id="PF25893"/>
    </source>
</evidence>
<dbReference type="AlphaFoldDB" id="A0A512BC51"/>
<feature type="domain" description="Multidrug resistance protein MdtA-like C-terminal permuted SH3" evidence="5">
    <location>
        <begin position="323"/>
        <end position="386"/>
    </location>
</feature>
<dbReference type="Gene3D" id="2.40.420.20">
    <property type="match status" value="1"/>
</dbReference>
<comment type="similarity">
    <text evidence="1">Belongs to the membrane fusion protein (MFP) (TC 8.A.1) family.</text>
</comment>
<dbReference type="PANTHER" id="PTHR30469">
    <property type="entry name" value="MULTIDRUG RESISTANCE PROTEIN MDTA"/>
    <property type="match status" value="1"/>
</dbReference>
<dbReference type="PROSITE" id="PS51257">
    <property type="entry name" value="PROKAR_LIPOPROTEIN"/>
    <property type="match status" value="1"/>
</dbReference>
<feature type="coiled-coil region" evidence="2">
    <location>
        <begin position="177"/>
        <end position="204"/>
    </location>
</feature>
<keyword evidence="7" id="KW-1185">Reference proteome</keyword>
<evidence type="ECO:0000259" key="4">
    <source>
        <dbReference type="Pfam" id="PF25954"/>
    </source>
</evidence>
<feature type="coiled-coil region" evidence="2">
    <location>
        <begin position="22"/>
        <end position="70"/>
    </location>
</feature>
<dbReference type="InterPro" id="IPR058792">
    <property type="entry name" value="Beta-barrel_RND_2"/>
</dbReference>
<comment type="caution">
    <text evidence="6">The sequence shown here is derived from an EMBL/GenBank/DDBJ whole genome shotgun (WGS) entry which is preliminary data.</text>
</comment>
<dbReference type="Gene3D" id="1.10.287.470">
    <property type="entry name" value="Helix hairpin bin"/>
    <property type="match status" value="1"/>
</dbReference>
<evidence type="ECO:0000256" key="2">
    <source>
        <dbReference type="SAM" id="Coils"/>
    </source>
</evidence>
<dbReference type="EMBL" id="BJYT01000006">
    <property type="protein sequence ID" value="GEO09417.1"/>
    <property type="molecule type" value="Genomic_DNA"/>
</dbReference>